<dbReference type="SMART" id="SM00909">
    <property type="entry name" value="Germane"/>
    <property type="match status" value="2"/>
</dbReference>
<evidence type="ECO:0000259" key="1">
    <source>
        <dbReference type="SMART" id="SM00909"/>
    </source>
</evidence>
<comment type="caution">
    <text evidence="2">The sequence shown here is derived from an EMBL/GenBank/DDBJ whole genome shotgun (WGS) entry which is preliminary data.</text>
</comment>
<protein>
    <submittedName>
        <fullName evidence="2">GerMN domain-containing protein</fullName>
    </submittedName>
</protein>
<dbReference type="RefSeq" id="WP_277538203.1">
    <property type="nucleotide sequence ID" value="NZ_JAPDIA010000008.1"/>
</dbReference>
<dbReference type="AlphaFoldDB" id="A0A9X4QWD8"/>
<dbReference type="Proteomes" id="UP001153404">
    <property type="component" value="Unassembled WGS sequence"/>
</dbReference>
<accession>A0A9X4QWD8</accession>
<organism evidence="2 3">
    <name type="scientific">Cohnella rhizosphaerae</name>
    <dbReference type="NCBI Taxonomy" id="1457232"/>
    <lineage>
        <taxon>Bacteria</taxon>
        <taxon>Bacillati</taxon>
        <taxon>Bacillota</taxon>
        <taxon>Bacilli</taxon>
        <taxon>Bacillales</taxon>
        <taxon>Paenibacillaceae</taxon>
        <taxon>Cohnella</taxon>
    </lineage>
</organism>
<dbReference type="EMBL" id="JAPDIA010000008">
    <property type="protein sequence ID" value="MDG0813745.1"/>
    <property type="molecule type" value="Genomic_DNA"/>
</dbReference>
<evidence type="ECO:0000313" key="3">
    <source>
        <dbReference type="Proteomes" id="UP001153404"/>
    </source>
</evidence>
<dbReference type="Pfam" id="PF10646">
    <property type="entry name" value="Germane"/>
    <property type="match status" value="2"/>
</dbReference>
<proteinExistence type="predicted"/>
<gene>
    <name evidence="2" type="ORF">OMP40_34000</name>
</gene>
<dbReference type="InterPro" id="IPR019606">
    <property type="entry name" value="GerMN"/>
</dbReference>
<sequence>MIPVHFRKPLWKLLAAGGLAVAVTGCGISGVEKTATSPIDPPPSAVENQMLQAADDAMAPMGSSAIADGLTVYLKDSRGYVAPMTLDRSKQEGKAGKDAPEIEALAWMTADAKLAGQLPPGFTPVLPEGTVVSKVVKNPEAGSVTVDFAKPLSGIPASDERKALEAIVWTMTELPGIDKVHLTVAGQDMAKLPASGLPVPGLLTRNIGINLERSPQVKVSDSMAVTLYFSAKNEQGDGYFVPVTRLVERQQDRARAALGELIKGPQDTNSLEAVMLANTKVEELALKSDTVQVKLQEQDWAAGMPMPAEMMEGLVLTLTEATGAPKVAVAVNGSTKLTGADSATYEQPVERPAQINAYTG</sequence>
<evidence type="ECO:0000313" key="2">
    <source>
        <dbReference type="EMBL" id="MDG0813745.1"/>
    </source>
</evidence>
<feature type="domain" description="GerMN" evidence="1">
    <location>
        <begin position="101"/>
        <end position="193"/>
    </location>
</feature>
<keyword evidence="3" id="KW-1185">Reference proteome</keyword>
<dbReference type="PROSITE" id="PS51257">
    <property type="entry name" value="PROKAR_LIPOPROTEIN"/>
    <property type="match status" value="1"/>
</dbReference>
<reference evidence="2" key="1">
    <citation type="submission" date="2022-10" db="EMBL/GenBank/DDBJ databases">
        <title>Comparative genomic analysis of Cohnella hashimotonis sp. nov., isolated from the International Space Station.</title>
        <authorList>
            <person name="Simpson A."/>
            <person name="Venkateswaran K."/>
        </authorList>
    </citation>
    <scope>NUCLEOTIDE SEQUENCE</scope>
    <source>
        <strain evidence="2">DSM 28161</strain>
    </source>
</reference>
<name>A0A9X4QWD8_9BACL</name>
<feature type="domain" description="GerMN" evidence="1">
    <location>
        <begin position="254"/>
        <end position="340"/>
    </location>
</feature>